<dbReference type="InterPro" id="IPR029066">
    <property type="entry name" value="PLP-binding_barrel"/>
</dbReference>
<dbReference type="Pfam" id="PF01168">
    <property type="entry name" value="Ala_racemase_N"/>
    <property type="match status" value="1"/>
</dbReference>
<dbReference type="SUPFAM" id="SSF50621">
    <property type="entry name" value="Alanine racemase C-terminal domain-like"/>
    <property type="match status" value="1"/>
</dbReference>
<dbReference type="PROSITE" id="PS00395">
    <property type="entry name" value="ALANINE_RACEMASE"/>
    <property type="match status" value="1"/>
</dbReference>
<organism evidence="6 7">
    <name type="scientific">Pigmentiphaga soli</name>
    <dbReference type="NCBI Taxonomy" id="1007095"/>
    <lineage>
        <taxon>Bacteria</taxon>
        <taxon>Pseudomonadati</taxon>
        <taxon>Pseudomonadota</taxon>
        <taxon>Betaproteobacteria</taxon>
        <taxon>Burkholderiales</taxon>
        <taxon>Alcaligenaceae</taxon>
        <taxon>Pigmentiphaga</taxon>
    </lineage>
</organism>
<comment type="caution">
    <text evidence="6">The sequence shown here is derived from an EMBL/GenBank/DDBJ whole genome shotgun (WGS) entry which is preliminary data.</text>
</comment>
<dbReference type="NCBIfam" id="TIGR00492">
    <property type="entry name" value="alr"/>
    <property type="match status" value="1"/>
</dbReference>
<dbReference type="PANTHER" id="PTHR30511:SF0">
    <property type="entry name" value="ALANINE RACEMASE, CATABOLIC-RELATED"/>
    <property type="match status" value="1"/>
</dbReference>
<dbReference type="HAMAP" id="MF_01201">
    <property type="entry name" value="Ala_racemase"/>
    <property type="match status" value="1"/>
</dbReference>
<dbReference type="Pfam" id="PF00842">
    <property type="entry name" value="Ala_racemase_C"/>
    <property type="match status" value="1"/>
</dbReference>
<evidence type="ECO:0000256" key="4">
    <source>
        <dbReference type="HAMAP-Rule" id="MF_01201"/>
    </source>
</evidence>
<evidence type="ECO:0000256" key="2">
    <source>
        <dbReference type="ARBA" id="ARBA00022898"/>
    </source>
</evidence>
<feature type="binding site" evidence="4">
    <location>
        <position position="294"/>
    </location>
    <ligand>
        <name>substrate</name>
    </ligand>
</feature>
<comment type="pathway">
    <text evidence="4">Amino-acid biosynthesis; D-alanine biosynthesis; D-alanine from L-alanine: step 1/1.</text>
</comment>
<dbReference type="PANTHER" id="PTHR30511">
    <property type="entry name" value="ALANINE RACEMASE"/>
    <property type="match status" value="1"/>
</dbReference>
<keyword evidence="7" id="KW-1185">Reference proteome</keyword>
<name>A0ABP8H8W4_9BURK</name>
<dbReference type="InterPro" id="IPR009006">
    <property type="entry name" value="Ala_racemase/Decarboxylase_C"/>
</dbReference>
<dbReference type="SMART" id="SM01005">
    <property type="entry name" value="Ala_racemase_C"/>
    <property type="match status" value="1"/>
</dbReference>
<keyword evidence="3 4" id="KW-0413">Isomerase</keyword>
<dbReference type="InterPro" id="IPR020622">
    <property type="entry name" value="Ala_racemase_pyridoxalP-BS"/>
</dbReference>
<dbReference type="EMBL" id="BAABFO010000014">
    <property type="protein sequence ID" value="GAA4335842.1"/>
    <property type="molecule type" value="Genomic_DNA"/>
</dbReference>
<feature type="binding site" evidence="4">
    <location>
        <position position="121"/>
    </location>
    <ligand>
        <name>substrate</name>
    </ligand>
</feature>
<dbReference type="Proteomes" id="UP001501671">
    <property type="component" value="Unassembled WGS sequence"/>
</dbReference>
<feature type="modified residue" description="N6-(pyridoxal phosphate)lysine" evidence="4">
    <location>
        <position position="26"/>
    </location>
</feature>
<dbReference type="SUPFAM" id="SSF51419">
    <property type="entry name" value="PLP-binding barrel"/>
    <property type="match status" value="1"/>
</dbReference>
<dbReference type="InterPro" id="IPR001608">
    <property type="entry name" value="Ala_racemase_N"/>
</dbReference>
<evidence type="ECO:0000259" key="5">
    <source>
        <dbReference type="SMART" id="SM01005"/>
    </source>
</evidence>
<feature type="active site" description="Proton acceptor; specific for D-alanine" evidence="4">
    <location>
        <position position="26"/>
    </location>
</feature>
<comment type="similarity">
    <text evidence="4">Belongs to the alanine racemase family.</text>
</comment>
<gene>
    <name evidence="6" type="primary">alr_2</name>
    <name evidence="6" type="ORF">GCM10023144_29550</name>
</gene>
<comment type="cofactor">
    <cofactor evidence="1 4">
        <name>pyridoxal 5'-phosphate</name>
        <dbReference type="ChEBI" id="CHEBI:597326"/>
    </cofactor>
</comment>
<sequence>MTHNLDAVRRRLRAGGSAARVWAVVKANAYGHGIERAAAGFAGADGLAMLDLAEAARCRDAGWAGPIMLLEGLFEPADLAVARQLGLTVTVHCDDQLRMLETAPAGPPLDVFLKLNSGMNRLGFPAARYAGAYARAQALRQAGAIGTLGHMTHFATADMPAGLGDQWRVFERATAGLPGPRSVCNSAASLRFPEVAGDWARPGIALYGASPFDGESAAALGLRPAMALRSRLIDVQSLGEGDAVGYGARFRAPSPMRIGVVACGYADGYPRHAPSGTPVVVDGVRTRVLGCVSMDMLAVDLTPVPQAGIGAPVTLWGADGLSVDEVAQAAGTIGYELLCALAPRVPVRTEA</sequence>
<feature type="domain" description="Alanine racemase C-terminal" evidence="5">
    <location>
        <begin position="225"/>
        <end position="350"/>
    </location>
</feature>
<dbReference type="EC" id="5.1.1.1" evidence="4"/>
<evidence type="ECO:0000313" key="7">
    <source>
        <dbReference type="Proteomes" id="UP001501671"/>
    </source>
</evidence>
<dbReference type="Gene3D" id="3.20.20.10">
    <property type="entry name" value="Alanine racemase"/>
    <property type="match status" value="1"/>
</dbReference>
<reference evidence="7" key="1">
    <citation type="journal article" date="2019" name="Int. J. Syst. Evol. Microbiol.">
        <title>The Global Catalogue of Microorganisms (GCM) 10K type strain sequencing project: providing services to taxonomists for standard genome sequencing and annotation.</title>
        <authorList>
            <consortium name="The Broad Institute Genomics Platform"/>
            <consortium name="The Broad Institute Genome Sequencing Center for Infectious Disease"/>
            <person name="Wu L."/>
            <person name="Ma J."/>
        </authorList>
    </citation>
    <scope>NUCLEOTIDE SEQUENCE [LARGE SCALE GENOMIC DNA]</scope>
    <source>
        <strain evidence="7">JCM 17666</strain>
    </source>
</reference>
<proteinExistence type="inferred from homology"/>
<keyword evidence="2 4" id="KW-0663">Pyridoxal phosphate</keyword>
<dbReference type="InterPro" id="IPR011079">
    <property type="entry name" value="Ala_racemase_C"/>
</dbReference>
<dbReference type="PRINTS" id="PR00992">
    <property type="entry name" value="ALARACEMASE"/>
</dbReference>
<accession>A0ABP8H8W4</accession>
<dbReference type="InterPro" id="IPR000821">
    <property type="entry name" value="Ala_racemase"/>
</dbReference>
<evidence type="ECO:0000256" key="1">
    <source>
        <dbReference type="ARBA" id="ARBA00001933"/>
    </source>
</evidence>
<protein>
    <recommendedName>
        <fullName evidence="4">Alanine racemase</fullName>
        <ecNumber evidence="4">5.1.1.1</ecNumber>
    </recommendedName>
</protein>
<comment type="function">
    <text evidence="4">Catalyzes the interconversion of L-alanine and D-alanine. May also act on other amino acids.</text>
</comment>
<comment type="catalytic activity">
    <reaction evidence="4">
        <text>L-alanine = D-alanine</text>
        <dbReference type="Rhea" id="RHEA:20249"/>
        <dbReference type="ChEBI" id="CHEBI:57416"/>
        <dbReference type="ChEBI" id="CHEBI:57972"/>
        <dbReference type="EC" id="5.1.1.1"/>
    </reaction>
</comment>
<evidence type="ECO:0000313" key="6">
    <source>
        <dbReference type="EMBL" id="GAA4335842.1"/>
    </source>
</evidence>
<dbReference type="Gene3D" id="2.40.37.10">
    <property type="entry name" value="Lyase, Ornithine Decarboxylase, Chain A, domain 1"/>
    <property type="match status" value="1"/>
</dbReference>
<feature type="active site" description="Proton acceptor; specific for L-alanine" evidence="4">
    <location>
        <position position="246"/>
    </location>
</feature>
<evidence type="ECO:0000256" key="3">
    <source>
        <dbReference type="ARBA" id="ARBA00023235"/>
    </source>
</evidence>